<dbReference type="Proteomes" id="UP000007129">
    <property type="component" value="Unassembled WGS sequence"/>
</dbReference>
<proteinExistence type="predicted"/>
<accession>K2S9F3</accession>
<dbReference type="InParanoid" id="K2S9F3"/>
<gene>
    <name evidence="1" type="ORF">MPH_01165</name>
</gene>
<dbReference type="EMBL" id="AHHD01000048">
    <property type="protein sequence ID" value="EKG21507.1"/>
    <property type="molecule type" value="Genomic_DNA"/>
</dbReference>
<organism evidence="1 2">
    <name type="scientific">Macrophomina phaseolina (strain MS6)</name>
    <name type="common">Charcoal rot fungus</name>
    <dbReference type="NCBI Taxonomy" id="1126212"/>
    <lineage>
        <taxon>Eukaryota</taxon>
        <taxon>Fungi</taxon>
        <taxon>Dikarya</taxon>
        <taxon>Ascomycota</taxon>
        <taxon>Pezizomycotina</taxon>
        <taxon>Dothideomycetes</taxon>
        <taxon>Dothideomycetes incertae sedis</taxon>
        <taxon>Botryosphaeriales</taxon>
        <taxon>Botryosphaeriaceae</taxon>
        <taxon>Macrophomina</taxon>
    </lineage>
</organism>
<sequence length="149" mass="16497">MHSAGKCGTTASPLRWMHAISCRQRVRCSWFLCGSTLNASYAILRGKIAVAGPNNFISSLRKYLRLWQILAASLNILSRKFLRLLVHPSSGRSMSIFSISVRHMISKAQACACMFPVIESGNEKKASESCWCFTPGCCVTKYEGSVPFI</sequence>
<reference evidence="1 2" key="1">
    <citation type="journal article" date="2012" name="BMC Genomics">
        <title>Tools to kill: Genome of one of the most destructive plant pathogenic fungi Macrophomina phaseolina.</title>
        <authorList>
            <person name="Islam M.S."/>
            <person name="Haque M.S."/>
            <person name="Islam M.M."/>
            <person name="Emdad E.M."/>
            <person name="Halim A."/>
            <person name="Hossen Q.M.M."/>
            <person name="Hossain M.Z."/>
            <person name="Ahmed B."/>
            <person name="Rahim S."/>
            <person name="Rahman M.S."/>
            <person name="Alam M.M."/>
            <person name="Hou S."/>
            <person name="Wan X."/>
            <person name="Saito J.A."/>
            <person name="Alam M."/>
        </authorList>
    </citation>
    <scope>NUCLEOTIDE SEQUENCE [LARGE SCALE GENOMIC DNA]</scope>
    <source>
        <strain evidence="1 2">MS6</strain>
    </source>
</reference>
<evidence type="ECO:0000313" key="2">
    <source>
        <dbReference type="Proteomes" id="UP000007129"/>
    </source>
</evidence>
<comment type="caution">
    <text evidence="1">The sequence shown here is derived from an EMBL/GenBank/DDBJ whole genome shotgun (WGS) entry which is preliminary data.</text>
</comment>
<name>K2S9F3_MACPH</name>
<protein>
    <submittedName>
        <fullName evidence="1">Uncharacterized protein</fullName>
    </submittedName>
</protein>
<evidence type="ECO:0000313" key="1">
    <source>
        <dbReference type="EMBL" id="EKG21507.1"/>
    </source>
</evidence>
<dbReference type="AlphaFoldDB" id="K2S9F3"/>
<dbReference type="VEuPathDB" id="FungiDB:MPH_01165"/>
<dbReference type="HOGENOM" id="CLU_1750024_0_0_1"/>